<keyword evidence="4" id="KW-1185">Reference proteome</keyword>
<dbReference type="AlphaFoldDB" id="A0A9Q3IZL8"/>
<gene>
    <name evidence="3" type="ORF">O181_093020</name>
</gene>
<dbReference type="OrthoDB" id="2517540at2759"/>
<protein>
    <recommendedName>
        <fullName evidence="5">Gag-pol polyprotein</fullName>
    </recommendedName>
</protein>
<dbReference type="InterPro" id="IPR036875">
    <property type="entry name" value="Znf_CCHC_sf"/>
</dbReference>
<feature type="compositionally biased region" description="Polar residues" evidence="2">
    <location>
        <begin position="21"/>
        <end position="32"/>
    </location>
</feature>
<organism evidence="3 4">
    <name type="scientific">Austropuccinia psidii MF-1</name>
    <dbReference type="NCBI Taxonomy" id="1389203"/>
    <lineage>
        <taxon>Eukaryota</taxon>
        <taxon>Fungi</taxon>
        <taxon>Dikarya</taxon>
        <taxon>Basidiomycota</taxon>
        <taxon>Pucciniomycotina</taxon>
        <taxon>Pucciniomycetes</taxon>
        <taxon>Pucciniales</taxon>
        <taxon>Sphaerophragmiaceae</taxon>
        <taxon>Austropuccinia</taxon>
    </lineage>
</organism>
<reference evidence="3" key="1">
    <citation type="submission" date="2021-03" db="EMBL/GenBank/DDBJ databases">
        <title>Draft genome sequence of rust myrtle Austropuccinia psidii MF-1, a brazilian biotype.</title>
        <authorList>
            <person name="Quecine M.C."/>
            <person name="Pachon D.M.R."/>
            <person name="Bonatelli M.L."/>
            <person name="Correr F.H."/>
            <person name="Franceschini L.M."/>
            <person name="Leite T.F."/>
            <person name="Margarido G.R.A."/>
            <person name="Almeida C.A."/>
            <person name="Ferrarezi J.A."/>
            <person name="Labate C.A."/>
        </authorList>
    </citation>
    <scope>NUCLEOTIDE SEQUENCE</scope>
    <source>
        <strain evidence="3">MF-1</strain>
    </source>
</reference>
<comment type="caution">
    <text evidence="3">The sequence shown here is derived from an EMBL/GenBank/DDBJ whole genome shotgun (WGS) entry which is preliminary data.</text>
</comment>
<dbReference type="Proteomes" id="UP000765509">
    <property type="component" value="Unassembled WGS sequence"/>
</dbReference>
<dbReference type="GO" id="GO:0003676">
    <property type="term" value="F:nucleic acid binding"/>
    <property type="evidence" value="ECO:0007669"/>
    <property type="project" value="InterPro"/>
</dbReference>
<evidence type="ECO:0000313" key="3">
    <source>
        <dbReference type="EMBL" id="MBW0553305.1"/>
    </source>
</evidence>
<proteinExistence type="predicted"/>
<accession>A0A9Q3IZL8</accession>
<dbReference type="SUPFAM" id="SSF57756">
    <property type="entry name" value="Retrovirus zinc finger-like domains"/>
    <property type="match status" value="1"/>
</dbReference>
<evidence type="ECO:0000256" key="2">
    <source>
        <dbReference type="SAM" id="MobiDB-lite"/>
    </source>
</evidence>
<feature type="region of interest" description="Disordered" evidence="2">
    <location>
        <begin position="1"/>
        <end position="42"/>
    </location>
</feature>
<evidence type="ECO:0008006" key="5">
    <source>
        <dbReference type="Google" id="ProtNLM"/>
    </source>
</evidence>
<sequence>MNASFPGHKPKQDGIKLRSISELQNPTPNNDQTGKKKKAYDPSKPCHYCSELGHWTPTCLVKIKANKSRLKFKEHAANVASFDTSPSIESLEAFLYSGATYSVVGDISLFTSISTTNMILSVTSNHKSVVVRIGRINLKIGDNILEVKDVLYCKEIPGIIILIEKLLDQLIYVEFYNNKFVLNQSGNMFTSFDKNSQWFLPVSFPSTISAIAPVP</sequence>
<keyword evidence="1" id="KW-0507">mRNA processing</keyword>
<name>A0A9Q3IZL8_9BASI</name>
<dbReference type="GO" id="GO:0008270">
    <property type="term" value="F:zinc ion binding"/>
    <property type="evidence" value="ECO:0007669"/>
    <property type="project" value="InterPro"/>
</dbReference>
<dbReference type="EMBL" id="AVOT02059676">
    <property type="protein sequence ID" value="MBW0553305.1"/>
    <property type="molecule type" value="Genomic_DNA"/>
</dbReference>
<evidence type="ECO:0000256" key="1">
    <source>
        <dbReference type="ARBA" id="ARBA00022664"/>
    </source>
</evidence>
<evidence type="ECO:0000313" key="4">
    <source>
        <dbReference type="Proteomes" id="UP000765509"/>
    </source>
</evidence>
<dbReference type="GO" id="GO:0006397">
    <property type="term" value="P:mRNA processing"/>
    <property type="evidence" value="ECO:0007669"/>
    <property type="project" value="UniProtKB-KW"/>
</dbReference>